<sequence>MDRLSPSHSDENDSLLPWDHETDDERGSESEDGSQSSEHSTAEDVPSLPQYEYGNVPLLPAEQDLDTHEFKAALYRSFRELAELPVYSARECLTSFPDPGLHIEGIGPVPLPLYEHYITQITTTQGQMRANCCNTEGSGLANVWEMDCSNFQLRNPAWLFHLQEVVDKAAKTMGVVGPVQAQCSKLVLMGSGASIEARTKALDGLSSEGFGILVLCLPTEHEGGQILLRADNETSIMLETASSSAYGRAPPEEQYNYDSRRSRNQKQAVMTLKHLQTYDGEELLAQRPLSESDVQDILQHHPFSASPTRTFDDKNPLAGLDGPPLVLQQYKHKVVILVPTENLLHLIAGPSLAALLETVCERTTKDPNNSALRATALNMIDWGLKSQLPQEHRFFEVAVQWCLKLEDHYLLNQAITFGITDRGENAASLFEIVANHIDYYAAVEQPDWNQRLGPVTSGIKSLNKLLKSLWRFGDKLELDEHQNSFRAWSHSVIDERLIRQPQFRLVDTSTILWLIKTRDPAWIIDFLLPLISSKGEEYFVRGLLLHMMRKGRTTEARVLTACHRHLMRHNVEFLTFKPQDLDDEWVNDKIEDTLSIFVNAIDLDLHAEVISALSNIIANFEADKESMLDHRPVLRTVRQYIKLGKKNESTLDSVSRDFISLLLERPIDKCMNNEPPDQSNWARQEKGCGCLHCEETVVFLADPEARSREFFFTTQQTEHIFKHISISHFVLEGEKSKSFKSLPPIIFHKTTFQHDRKMVAWENEIDKMREAWKPLQEEAIYLKRLLGERYHELVCLLKLRYRLHKKTAPTGTAPTQKPSSVNATPKLPPKVAGKKRKKSALEIIEEEMAARKGTNLTKRIAEPPVYLGF</sequence>
<organism evidence="2 3">
    <name type="scientific">Venturia inaequalis</name>
    <name type="common">Apple scab fungus</name>
    <dbReference type="NCBI Taxonomy" id="5025"/>
    <lineage>
        <taxon>Eukaryota</taxon>
        <taxon>Fungi</taxon>
        <taxon>Dikarya</taxon>
        <taxon>Ascomycota</taxon>
        <taxon>Pezizomycotina</taxon>
        <taxon>Dothideomycetes</taxon>
        <taxon>Pleosporomycetidae</taxon>
        <taxon>Venturiales</taxon>
        <taxon>Venturiaceae</taxon>
        <taxon>Venturia</taxon>
    </lineage>
</organism>
<dbReference type="Proteomes" id="UP000447873">
    <property type="component" value="Unassembled WGS sequence"/>
</dbReference>
<feature type="compositionally biased region" description="Basic and acidic residues" evidence="1">
    <location>
        <begin position="1"/>
        <end position="11"/>
    </location>
</feature>
<feature type="region of interest" description="Disordered" evidence="1">
    <location>
        <begin position="808"/>
        <end position="835"/>
    </location>
</feature>
<accession>A0A8H3Z291</accession>
<feature type="compositionally biased region" description="Basic and acidic residues" evidence="1">
    <location>
        <begin position="18"/>
        <end position="29"/>
    </location>
</feature>
<evidence type="ECO:0000313" key="2">
    <source>
        <dbReference type="EMBL" id="KAE9977246.1"/>
    </source>
</evidence>
<dbReference type="EMBL" id="WNWS01000157">
    <property type="protein sequence ID" value="KAE9977246.1"/>
    <property type="molecule type" value="Genomic_DNA"/>
</dbReference>
<name>A0A8H3Z291_VENIN</name>
<evidence type="ECO:0000256" key="1">
    <source>
        <dbReference type="SAM" id="MobiDB-lite"/>
    </source>
</evidence>
<comment type="caution">
    <text evidence="2">The sequence shown here is derived from an EMBL/GenBank/DDBJ whole genome shotgun (WGS) entry which is preliminary data.</text>
</comment>
<feature type="region of interest" description="Disordered" evidence="1">
    <location>
        <begin position="1"/>
        <end position="53"/>
    </location>
</feature>
<protein>
    <submittedName>
        <fullName evidence="2">Uncharacterized protein</fullName>
    </submittedName>
</protein>
<gene>
    <name evidence="2" type="ORF">EG328_002141</name>
</gene>
<dbReference type="PANTHER" id="PTHR33099">
    <property type="entry name" value="FE2OG DIOXYGENASE DOMAIN-CONTAINING PROTEIN"/>
    <property type="match status" value="1"/>
</dbReference>
<dbReference type="AlphaFoldDB" id="A0A8H3Z291"/>
<reference evidence="2 3" key="1">
    <citation type="submission" date="2018-12" db="EMBL/GenBank/DDBJ databases">
        <title>Venturia inaequalis Genome Resource.</title>
        <authorList>
            <person name="Lichtner F.J."/>
        </authorList>
    </citation>
    <scope>NUCLEOTIDE SEQUENCE [LARGE SCALE GENOMIC DNA]</scope>
    <source>
        <strain evidence="2 3">120213</strain>
    </source>
</reference>
<evidence type="ECO:0000313" key="3">
    <source>
        <dbReference type="Proteomes" id="UP000447873"/>
    </source>
</evidence>
<dbReference type="PANTHER" id="PTHR33099:SF7">
    <property type="entry name" value="MYND-TYPE DOMAIN-CONTAINING PROTEIN"/>
    <property type="match status" value="1"/>
</dbReference>
<proteinExistence type="predicted"/>
<feature type="compositionally biased region" description="Polar residues" evidence="1">
    <location>
        <begin position="809"/>
        <end position="823"/>
    </location>
</feature>